<feature type="non-terminal residue" evidence="1">
    <location>
        <position position="1"/>
    </location>
</feature>
<dbReference type="AlphaFoldDB" id="X0VP02"/>
<dbReference type="EMBL" id="BARS01029243">
    <property type="protein sequence ID" value="GAG02291.1"/>
    <property type="molecule type" value="Genomic_DNA"/>
</dbReference>
<name>X0VP02_9ZZZZ</name>
<protein>
    <submittedName>
        <fullName evidence="1">Uncharacterized protein</fullName>
    </submittedName>
</protein>
<proteinExistence type="predicted"/>
<organism evidence="1">
    <name type="scientific">marine sediment metagenome</name>
    <dbReference type="NCBI Taxonomy" id="412755"/>
    <lineage>
        <taxon>unclassified sequences</taxon>
        <taxon>metagenomes</taxon>
        <taxon>ecological metagenomes</taxon>
    </lineage>
</organism>
<evidence type="ECO:0000313" key="1">
    <source>
        <dbReference type="EMBL" id="GAG02291.1"/>
    </source>
</evidence>
<sequence length="35" mass="3905">YLANVESWVFPNRGSEILREKGFAVGGNWLDPLVA</sequence>
<reference evidence="1" key="1">
    <citation type="journal article" date="2014" name="Front. Microbiol.">
        <title>High frequency of phylogenetically diverse reductive dehalogenase-homologous genes in deep subseafloor sedimentary metagenomes.</title>
        <authorList>
            <person name="Kawai M."/>
            <person name="Futagami T."/>
            <person name="Toyoda A."/>
            <person name="Takaki Y."/>
            <person name="Nishi S."/>
            <person name="Hori S."/>
            <person name="Arai W."/>
            <person name="Tsubouchi T."/>
            <person name="Morono Y."/>
            <person name="Uchiyama I."/>
            <person name="Ito T."/>
            <person name="Fujiyama A."/>
            <person name="Inagaki F."/>
            <person name="Takami H."/>
        </authorList>
    </citation>
    <scope>NUCLEOTIDE SEQUENCE</scope>
    <source>
        <strain evidence="1">Expedition CK06-06</strain>
    </source>
</reference>
<accession>X0VP02</accession>
<gene>
    <name evidence="1" type="ORF">S01H1_45730</name>
</gene>
<comment type="caution">
    <text evidence="1">The sequence shown here is derived from an EMBL/GenBank/DDBJ whole genome shotgun (WGS) entry which is preliminary data.</text>
</comment>